<dbReference type="Gene3D" id="3.40.50.720">
    <property type="entry name" value="NAD(P)-binding Rossmann-like Domain"/>
    <property type="match status" value="1"/>
</dbReference>
<sequence length="225" mass="25035">MRSHIGRAYINEPSQTPKPKLLLLGASSFVGQRLYHRVGFESAVGTCFRNLHPGMRYFNSVAMDLDSIIEESDNFSHAVILLGDTQPDSCVSDEVTSELINVNSIVRIIDCLIARQIIPVFISSQFVFDGLQGKYEEEDAVNPILVYGRQKVCVEQYLISHCEEYLILRLGNVYGDTQSDGTLFTAWMDSLVDGVRHIRCASDQTFSAVYVEDVVTSILATVGNS</sequence>
<feature type="domain" description="RmlD-like substrate binding" evidence="1">
    <location>
        <begin position="20"/>
        <end position="222"/>
    </location>
</feature>
<gene>
    <name evidence="2" type="ORF">METZ01_LOCUS251191</name>
</gene>
<dbReference type="InterPro" id="IPR029903">
    <property type="entry name" value="RmlD-like-bd"/>
</dbReference>
<protein>
    <recommendedName>
        <fullName evidence="1">RmlD-like substrate binding domain-containing protein</fullName>
    </recommendedName>
</protein>
<accession>A0A382IGH7</accession>
<reference evidence="2" key="1">
    <citation type="submission" date="2018-05" db="EMBL/GenBank/DDBJ databases">
        <authorList>
            <person name="Lanie J.A."/>
            <person name="Ng W.-L."/>
            <person name="Kazmierczak K.M."/>
            <person name="Andrzejewski T.M."/>
            <person name="Davidsen T.M."/>
            <person name="Wayne K.J."/>
            <person name="Tettelin H."/>
            <person name="Glass J.I."/>
            <person name="Rusch D."/>
            <person name="Podicherti R."/>
            <person name="Tsui H.-C.T."/>
            <person name="Winkler M.E."/>
        </authorList>
    </citation>
    <scope>NUCLEOTIDE SEQUENCE</scope>
</reference>
<dbReference type="InterPro" id="IPR036291">
    <property type="entry name" value="NAD(P)-bd_dom_sf"/>
</dbReference>
<dbReference type="SUPFAM" id="SSF51735">
    <property type="entry name" value="NAD(P)-binding Rossmann-fold domains"/>
    <property type="match status" value="1"/>
</dbReference>
<feature type="non-terminal residue" evidence="2">
    <location>
        <position position="225"/>
    </location>
</feature>
<evidence type="ECO:0000259" key="1">
    <source>
        <dbReference type="Pfam" id="PF04321"/>
    </source>
</evidence>
<dbReference type="AlphaFoldDB" id="A0A382IGH7"/>
<dbReference type="Pfam" id="PF04321">
    <property type="entry name" value="RmlD_sub_bind"/>
    <property type="match status" value="1"/>
</dbReference>
<dbReference type="PANTHER" id="PTHR43242">
    <property type="entry name" value="NAD(P)-BINDING ROSSMANN-FOLD SUPERFAMILY PROTEIN"/>
    <property type="match status" value="1"/>
</dbReference>
<evidence type="ECO:0000313" key="2">
    <source>
        <dbReference type="EMBL" id="SVB98337.1"/>
    </source>
</evidence>
<organism evidence="2">
    <name type="scientific">marine metagenome</name>
    <dbReference type="NCBI Taxonomy" id="408172"/>
    <lineage>
        <taxon>unclassified sequences</taxon>
        <taxon>metagenomes</taxon>
        <taxon>ecological metagenomes</taxon>
    </lineage>
</organism>
<dbReference type="PANTHER" id="PTHR43242:SF1">
    <property type="entry name" value="NAD(P)-BINDING ROSSMANN-FOLD SUPERFAMILY PROTEIN"/>
    <property type="match status" value="1"/>
</dbReference>
<name>A0A382IGH7_9ZZZZ</name>
<proteinExistence type="predicted"/>
<dbReference type="EMBL" id="UINC01067041">
    <property type="protein sequence ID" value="SVB98337.1"/>
    <property type="molecule type" value="Genomic_DNA"/>
</dbReference>